<evidence type="ECO:0000313" key="2">
    <source>
        <dbReference type="EMBL" id="NCS59229.1"/>
    </source>
</evidence>
<reference evidence="2" key="1">
    <citation type="journal article" date="2019" name="Mol. Ecol.">
        <title>Genome evolution and host-microbiome shifts correspond with intraspecific niche divergence within harmful algal bloom-forming Microcystis aeruginosa.</title>
        <authorList>
            <person name="Jackrel S.L."/>
            <person name="White J.D."/>
            <person name="Evans J.T."/>
            <person name="Buffin K."/>
            <person name="Hayden K."/>
            <person name="Sarnelle O."/>
            <person name="Denef V.J."/>
        </authorList>
    </citation>
    <scope>NUCLEOTIDE SEQUENCE</scope>
    <source>
        <strain evidence="2">G11-04</strain>
    </source>
</reference>
<evidence type="ECO:0000256" key="1">
    <source>
        <dbReference type="SAM" id="MobiDB-lite"/>
    </source>
</evidence>
<proteinExistence type="predicted"/>
<dbReference type="AlphaFoldDB" id="A0A966L8D4"/>
<sequence>MLQRESFFDKKNRICCESIYFESDRSYLNGEVQSFCFEESGVSPDEKIFTTRDENILIDEFALFQLLFSSQEIIFIYSPHTLHPTPHTLHPTPRDSWGGT</sequence>
<dbReference type="EMBL" id="JAADAI010000393">
    <property type="protein sequence ID" value="NCS59229.1"/>
    <property type="molecule type" value="Genomic_DNA"/>
</dbReference>
<protein>
    <submittedName>
        <fullName evidence="2">Uncharacterized protein</fullName>
    </submittedName>
</protein>
<evidence type="ECO:0000313" key="3">
    <source>
        <dbReference type="Proteomes" id="UP000799330"/>
    </source>
</evidence>
<feature type="region of interest" description="Disordered" evidence="1">
    <location>
        <begin position="81"/>
        <end position="100"/>
    </location>
</feature>
<accession>A0A966L8D4</accession>
<name>A0A966L8D4_MICAE</name>
<comment type="caution">
    <text evidence="2">The sequence shown here is derived from an EMBL/GenBank/DDBJ whole genome shotgun (WGS) entry which is preliminary data.</text>
</comment>
<gene>
    <name evidence="2" type="ORF">GPJ16_21225</name>
</gene>
<feature type="compositionally biased region" description="Low complexity" evidence="1">
    <location>
        <begin position="81"/>
        <end position="91"/>
    </location>
</feature>
<organism evidence="2 3">
    <name type="scientific">Microcystis aeruginosa G11-04</name>
    <dbReference type="NCBI Taxonomy" id="2685956"/>
    <lineage>
        <taxon>Bacteria</taxon>
        <taxon>Bacillati</taxon>
        <taxon>Cyanobacteriota</taxon>
        <taxon>Cyanophyceae</taxon>
        <taxon>Oscillatoriophycideae</taxon>
        <taxon>Chroococcales</taxon>
        <taxon>Microcystaceae</taxon>
        <taxon>Microcystis</taxon>
    </lineage>
</organism>
<dbReference type="Proteomes" id="UP000799330">
    <property type="component" value="Unassembled WGS sequence"/>
</dbReference>